<sequence length="307" mass="34903">MMHWSTERDMRLRHEAMAWLSARTHDGSMPLSGEDLADFRFDGERLALIDRQRGIRKPAVLDAALSIRTVYTPPGRPKPYDDLTGLDERLRYKWRGTESQHPENVALRRAMDQRLPLIWFFGVGRGQHQPMYPVYLVAEEAAQHQFVVGYEPELASADPDSPVEAALRRYVLQETKVRLHQPVFRATVMRAYGTRCAVCSLRHGELLDAAHIVPDSTEGGIASVTNGLALCRIHHAAYDRRILGIRPDYVVQIRHDLLDEIDGPMLEHGLKGRHDQPLMVLPEIGRERPDRDLLAQTWEHFTSGGTG</sequence>
<evidence type="ECO:0000313" key="2">
    <source>
        <dbReference type="EMBL" id="NYJ74594.1"/>
    </source>
</evidence>
<keyword evidence="2" id="KW-0378">Hydrolase</keyword>
<dbReference type="AlphaFoldDB" id="A0A853DHS8"/>
<keyword evidence="2" id="KW-0540">Nuclease</keyword>
<accession>A0A853DHS8</accession>
<dbReference type="Proteomes" id="UP000571817">
    <property type="component" value="Unassembled WGS sequence"/>
</dbReference>
<dbReference type="GO" id="GO:0004519">
    <property type="term" value="F:endonuclease activity"/>
    <property type="evidence" value="ECO:0007669"/>
    <property type="project" value="UniProtKB-KW"/>
</dbReference>
<keyword evidence="3" id="KW-1185">Reference proteome</keyword>
<evidence type="ECO:0000313" key="3">
    <source>
        <dbReference type="Proteomes" id="UP000571817"/>
    </source>
</evidence>
<keyword evidence="2" id="KW-0255">Endonuclease</keyword>
<dbReference type="Pfam" id="PF13391">
    <property type="entry name" value="HNH_2"/>
    <property type="match status" value="1"/>
</dbReference>
<gene>
    <name evidence="2" type="ORF">HNR15_001557</name>
</gene>
<protein>
    <submittedName>
        <fullName evidence="2">Putative restriction endonuclease</fullName>
    </submittedName>
</protein>
<reference evidence="2 3" key="1">
    <citation type="submission" date="2020-07" db="EMBL/GenBank/DDBJ databases">
        <title>Sequencing the genomes of 1000 actinobacteria strains.</title>
        <authorList>
            <person name="Klenk H.-P."/>
        </authorList>
    </citation>
    <scope>NUCLEOTIDE SEQUENCE [LARGE SCALE GENOMIC DNA]</scope>
    <source>
        <strain evidence="2 3">DSM 29531</strain>
    </source>
</reference>
<proteinExistence type="predicted"/>
<dbReference type="InterPro" id="IPR003615">
    <property type="entry name" value="HNH_nuc"/>
</dbReference>
<dbReference type="EMBL" id="JACCFW010000001">
    <property type="protein sequence ID" value="NYJ74594.1"/>
    <property type="molecule type" value="Genomic_DNA"/>
</dbReference>
<feature type="domain" description="HNH nuclease" evidence="1">
    <location>
        <begin position="196"/>
        <end position="245"/>
    </location>
</feature>
<evidence type="ECO:0000259" key="1">
    <source>
        <dbReference type="Pfam" id="PF13391"/>
    </source>
</evidence>
<name>A0A853DHS8_9MICO</name>
<comment type="caution">
    <text evidence="2">The sequence shown here is derived from an EMBL/GenBank/DDBJ whole genome shotgun (WGS) entry which is preliminary data.</text>
</comment>
<organism evidence="2 3">
    <name type="scientific">Allobranchiibius huperziae</name>
    <dbReference type="NCBI Taxonomy" id="1874116"/>
    <lineage>
        <taxon>Bacteria</taxon>
        <taxon>Bacillati</taxon>
        <taxon>Actinomycetota</taxon>
        <taxon>Actinomycetes</taxon>
        <taxon>Micrococcales</taxon>
        <taxon>Dermacoccaceae</taxon>
        <taxon>Allobranchiibius</taxon>
    </lineage>
</organism>